<evidence type="ECO:0000256" key="1">
    <source>
        <dbReference type="SAM" id="MobiDB-lite"/>
    </source>
</evidence>
<accession>A0A7T8GZG1</accession>
<name>A0A7T8GZG1_CALRO</name>
<dbReference type="AlphaFoldDB" id="A0A7T8GZG1"/>
<dbReference type="EMBL" id="CP045899">
    <property type="protein sequence ID" value="QQP40652.1"/>
    <property type="molecule type" value="Genomic_DNA"/>
</dbReference>
<keyword evidence="3" id="KW-1185">Reference proteome</keyword>
<reference evidence="3" key="1">
    <citation type="submission" date="2021-01" db="EMBL/GenBank/DDBJ databases">
        <title>Caligus Genome Assembly.</title>
        <authorList>
            <person name="Gallardo-Escarate C."/>
        </authorList>
    </citation>
    <scope>NUCLEOTIDE SEQUENCE [LARGE SCALE GENOMIC DNA]</scope>
</reference>
<organism evidence="2 3">
    <name type="scientific">Caligus rogercresseyi</name>
    <name type="common">Sea louse</name>
    <dbReference type="NCBI Taxonomy" id="217165"/>
    <lineage>
        <taxon>Eukaryota</taxon>
        <taxon>Metazoa</taxon>
        <taxon>Ecdysozoa</taxon>
        <taxon>Arthropoda</taxon>
        <taxon>Crustacea</taxon>
        <taxon>Multicrustacea</taxon>
        <taxon>Hexanauplia</taxon>
        <taxon>Copepoda</taxon>
        <taxon>Siphonostomatoida</taxon>
        <taxon>Caligidae</taxon>
        <taxon>Caligus</taxon>
    </lineage>
</organism>
<sequence>MDDIRDLKLLASEKAAGLGMDSIICFLKQAAKEPTAPKREGVKALTEHQANWLKAIQARKMSDYARVLLVRNDKVLESSALEALKAAIRQADIITPKDIMRCLFRVAFNPANHENYNPLPKRMRSLLGAQFNYRCDANLSQCILALGTDGQGVTVNKIISDLIDNAVLGYREEWPHKNLPQSLTALQEADCRGIEEGFLGNDEGDSRREAVKTPLIPAHSNGGDKGMGSNDVKALPGGQKSCPPTR</sequence>
<evidence type="ECO:0000313" key="2">
    <source>
        <dbReference type="EMBL" id="QQP40652.1"/>
    </source>
</evidence>
<dbReference type="Proteomes" id="UP000595437">
    <property type="component" value="Chromosome 10"/>
</dbReference>
<gene>
    <name evidence="2" type="ORF">FKW44_014776</name>
</gene>
<evidence type="ECO:0000313" key="3">
    <source>
        <dbReference type="Proteomes" id="UP000595437"/>
    </source>
</evidence>
<feature type="region of interest" description="Disordered" evidence="1">
    <location>
        <begin position="198"/>
        <end position="246"/>
    </location>
</feature>
<proteinExistence type="predicted"/>
<protein>
    <submittedName>
        <fullName evidence="2">Uncharacterized protein</fullName>
    </submittedName>
</protein>